<protein>
    <recommendedName>
        <fullName evidence="4">Carboxypeptidase regulatory-like domain-containing protein</fullName>
    </recommendedName>
</protein>
<keyword evidence="1" id="KW-0732">Signal</keyword>
<evidence type="ECO:0000256" key="1">
    <source>
        <dbReference type="SAM" id="SignalP"/>
    </source>
</evidence>
<sequence>MVFGVVRRGVLAGVVGAALVAVAPAASAAAQHCSDWGPGGVWPADLKVCASASDGKITGKGQTRKTANGAVVWIQAVNLSTGKKYGTHAGKTLSVKVPKGKYQVDFYRGDGKGVVRTPAFKV</sequence>
<dbReference type="RefSeq" id="WP_156050443.1">
    <property type="nucleotide sequence ID" value="NZ_JOEF01000001.1"/>
</dbReference>
<evidence type="ECO:0000313" key="2">
    <source>
        <dbReference type="EMBL" id="SDN40656.1"/>
    </source>
</evidence>
<evidence type="ECO:0000313" key="3">
    <source>
        <dbReference type="Proteomes" id="UP000183376"/>
    </source>
</evidence>
<feature type="signal peptide" evidence="1">
    <location>
        <begin position="1"/>
        <end position="28"/>
    </location>
</feature>
<dbReference type="AlphaFoldDB" id="A0A1H0B4X7"/>
<reference evidence="2 3" key="1">
    <citation type="submission" date="2016-10" db="EMBL/GenBank/DDBJ databases">
        <authorList>
            <person name="de Groot N.N."/>
        </authorList>
    </citation>
    <scope>NUCLEOTIDE SEQUENCE [LARGE SCALE GENOMIC DNA]</scope>
    <source>
        <strain evidence="2 3">DSM 44149</strain>
    </source>
</reference>
<dbReference type="Proteomes" id="UP000183376">
    <property type="component" value="Chromosome I"/>
</dbReference>
<accession>A0A1H0B4X7</accession>
<organism evidence="2 3">
    <name type="scientific">Allokutzneria albata</name>
    <name type="common">Kibdelosporangium albatum</name>
    <dbReference type="NCBI Taxonomy" id="211114"/>
    <lineage>
        <taxon>Bacteria</taxon>
        <taxon>Bacillati</taxon>
        <taxon>Actinomycetota</taxon>
        <taxon>Actinomycetes</taxon>
        <taxon>Pseudonocardiales</taxon>
        <taxon>Pseudonocardiaceae</taxon>
        <taxon>Allokutzneria</taxon>
    </lineage>
</organism>
<feature type="chain" id="PRO_5009247035" description="Carboxypeptidase regulatory-like domain-containing protein" evidence="1">
    <location>
        <begin position="29"/>
        <end position="122"/>
    </location>
</feature>
<evidence type="ECO:0008006" key="4">
    <source>
        <dbReference type="Google" id="ProtNLM"/>
    </source>
</evidence>
<name>A0A1H0B4X7_ALLAB</name>
<dbReference type="EMBL" id="LT629701">
    <property type="protein sequence ID" value="SDN40656.1"/>
    <property type="molecule type" value="Genomic_DNA"/>
</dbReference>
<proteinExistence type="predicted"/>
<keyword evidence="3" id="KW-1185">Reference proteome</keyword>
<gene>
    <name evidence="2" type="ORF">SAMN04489726_6475</name>
</gene>